<sequence length="361" mass="39794">MAHAGPSSDELLFFGTLYARSPRTPANRAREDGQNTSNSSSEDHNSSSAIIRFKPSIHPTSFQVIPNKNRAFPHIEGDERYGETSPDVFGLQLTVHYVVSPSNSTKSRSFDVDVHVAEGAKPSKWDLKMDQDTLAHVMILRGQFDSVTLAIYGHPHPTEPVSSIIEPPVLSIEAPDLSSIDPPVPTLKHGASIVEPPVSVNKFHSVEPETDSKMKIHPNPLEQINIGNTKDVDPTYDIEFLLAKEFIRIGSPSTPKQNMTDQDQNAFLDSCVDRLFNPIPVPSSFSAQDLLAVGDLTVVSSTDSQNLTEFKNEIVELARSCFDHDNQSSSHTSNSIQRFVEGLLVLCDQIISRDVSRPSRE</sequence>
<gene>
    <name evidence="3" type="ORF">CROQUDRAFT_89268</name>
</gene>
<keyword evidence="4" id="KW-1185">Reference proteome</keyword>
<reference evidence="3" key="1">
    <citation type="submission" date="2013-11" db="EMBL/GenBank/DDBJ databases">
        <title>Genome sequence of the fusiform rust pathogen reveals effectors for host alternation and coevolution with pine.</title>
        <authorList>
            <consortium name="DOE Joint Genome Institute"/>
            <person name="Smith K."/>
            <person name="Pendleton A."/>
            <person name="Kubisiak T."/>
            <person name="Anderson C."/>
            <person name="Salamov A."/>
            <person name="Aerts A."/>
            <person name="Riley R."/>
            <person name="Clum A."/>
            <person name="Lindquist E."/>
            <person name="Ence D."/>
            <person name="Campbell M."/>
            <person name="Kronenberg Z."/>
            <person name="Feau N."/>
            <person name="Dhillon B."/>
            <person name="Hamelin R."/>
            <person name="Burleigh J."/>
            <person name="Smith J."/>
            <person name="Yandell M."/>
            <person name="Nelson C."/>
            <person name="Grigoriev I."/>
            <person name="Davis J."/>
        </authorList>
    </citation>
    <scope>NUCLEOTIDE SEQUENCE</scope>
    <source>
        <strain evidence="3">G11</strain>
    </source>
</reference>
<dbReference type="OrthoDB" id="2011702at2759"/>
<feature type="domain" description="Virilizer N-terminal" evidence="2">
    <location>
        <begin position="47"/>
        <end position="169"/>
    </location>
</feature>
<proteinExistence type="predicted"/>
<dbReference type="InterPro" id="IPR031801">
    <property type="entry name" value="VIR_N"/>
</dbReference>
<feature type="region of interest" description="Disordered" evidence="1">
    <location>
        <begin position="22"/>
        <end position="47"/>
    </location>
</feature>
<evidence type="ECO:0000259" key="2">
    <source>
        <dbReference type="Pfam" id="PF15912"/>
    </source>
</evidence>
<dbReference type="Pfam" id="PF15912">
    <property type="entry name" value="VIR_N"/>
    <property type="match status" value="1"/>
</dbReference>
<evidence type="ECO:0000313" key="4">
    <source>
        <dbReference type="Proteomes" id="UP000886653"/>
    </source>
</evidence>
<accession>A0A9P6NPS4</accession>
<dbReference type="EMBL" id="MU167228">
    <property type="protein sequence ID" value="KAG0149442.1"/>
    <property type="molecule type" value="Genomic_DNA"/>
</dbReference>
<organism evidence="3 4">
    <name type="scientific">Cronartium quercuum f. sp. fusiforme G11</name>
    <dbReference type="NCBI Taxonomy" id="708437"/>
    <lineage>
        <taxon>Eukaryota</taxon>
        <taxon>Fungi</taxon>
        <taxon>Dikarya</taxon>
        <taxon>Basidiomycota</taxon>
        <taxon>Pucciniomycotina</taxon>
        <taxon>Pucciniomycetes</taxon>
        <taxon>Pucciniales</taxon>
        <taxon>Coleosporiaceae</taxon>
        <taxon>Cronartium</taxon>
    </lineage>
</organism>
<dbReference type="Proteomes" id="UP000886653">
    <property type="component" value="Unassembled WGS sequence"/>
</dbReference>
<dbReference type="AlphaFoldDB" id="A0A9P6NPS4"/>
<protein>
    <recommendedName>
        <fullName evidence="2">Virilizer N-terminal domain-containing protein</fullName>
    </recommendedName>
</protein>
<evidence type="ECO:0000313" key="3">
    <source>
        <dbReference type="EMBL" id="KAG0149442.1"/>
    </source>
</evidence>
<evidence type="ECO:0000256" key="1">
    <source>
        <dbReference type="SAM" id="MobiDB-lite"/>
    </source>
</evidence>
<comment type="caution">
    <text evidence="3">The sequence shown here is derived from an EMBL/GenBank/DDBJ whole genome shotgun (WGS) entry which is preliminary data.</text>
</comment>
<name>A0A9P6NPS4_9BASI</name>